<keyword evidence="1" id="KW-0732">Signal</keyword>
<dbReference type="VEuPathDB" id="FungiDB:PSTT_10344"/>
<evidence type="ECO:0000313" key="2">
    <source>
        <dbReference type="EMBL" id="POW21216.1"/>
    </source>
</evidence>
<feature type="chain" id="PRO_5015627059" evidence="1">
    <location>
        <begin position="26"/>
        <end position="134"/>
    </location>
</feature>
<accession>A0A2S4WHE7</accession>
<evidence type="ECO:0000313" key="3">
    <source>
        <dbReference type="Proteomes" id="UP000238274"/>
    </source>
</evidence>
<keyword evidence="3" id="KW-1185">Reference proteome</keyword>
<feature type="signal peptide" evidence="1">
    <location>
        <begin position="1"/>
        <end position="25"/>
    </location>
</feature>
<organism evidence="2 3">
    <name type="scientific">Puccinia striiformis</name>
    <dbReference type="NCBI Taxonomy" id="27350"/>
    <lineage>
        <taxon>Eukaryota</taxon>
        <taxon>Fungi</taxon>
        <taxon>Dikarya</taxon>
        <taxon>Basidiomycota</taxon>
        <taxon>Pucciniomycotina</taxon>
        <taxon>Pucciniomycetes</taxon>
        <taxon>Pucciniales</taxon>
        <taxon>Pucciniaceae</taxon>
        <taxon>Puccinia</taxon>
    </lineage>
</organism>
<reference evidence="2 3" key="1">
    <citation type="submission" date="2017-12" db="EMBL/GenBank/DDBJ databases">
        <title>Gene loss provides genomic basis for host adaptation in cereal stripe rust fungi.</title>
        <authorList>
            <person name="Xia C."/>
        </authorList>
    </citation>
    <scope>NUCLEOTIDE SEQUENCE [LARGE SCALE GENOMIC DNA]</scope>
    <source>
        <strain evidence="2 3">93TX-2</strain>
    </source>
</reference>
<dbReference type="EMBL" id="PKSM01000023">
    <property type="protein sequence ID" value="POW21216.1"/>
    <property type="molecule type" value="Genomic_DNA"/>
</dbReference>
<reference evidence="3" key="3">
    <citation type="journal article" date="2018" name="Mol. Plant Microbe Interact.">
        <title>Genome sequence resources for the wheat stripe rust pathogen (Puccinia striiformis f. sp. tritici) and the barley stripe rust pathogen (Puccinia striiformis f. sp. hordei).</title>
        <authorList>
            <person name="Xia C."/>
            <person name="Wang M."/>
            <person name="Yin C."/>
            <person name="Cornejo O.E."/>
            <person name="Hulbert S.H."/>
            <person name="Chen X."/>
        </authorList>
    </citation>
    <scope>NUCLEOTIDE SEQUENCE [LARGE SCALE GENOMIC DNA]</scope>
    <source>
        <strain evidence="3">93TX-2</strain>
    </source>
</reference>
<dbReference type="Proteomes" id="UP000238274">
    <property type="component" value="Unassembled WGS sequence"/>
</dbReference>
<dbReference type="AlphaFoldDB" id="A0A2S4WHE7"/>
<gene>
    <name evidence="2" type="ORF">PSHT_02692</name>
</gene>
<evidence type="ECO:0000256" key="1">
    <source>
        <dbReference type="SAM" id="SignalP"/>
    </source>
</evidence>
<proteinExistence type="predicted"/>
<feature type="non-terminal residue" evidence="2">
    <location>
        <position position="1"/>
    </location>
</feature>
<name>A0A2S4WHE7_9BASI</name>
<reference evidence="3" key="2">
    <citation type="journal article" date="2018" name="BMC Genomics">
        <title>Genomic insights into host adaptation between the wheat stripe rust pathogen (Puccinia striiformis f. sp. tritici) and the barley stripe rust pathogen (Puccinia striiformis f. sp. hordei).</title>
        <authorList>
            <person name="Xia C."/>
            <person name="Wang M."/>
            <person name="Yin C."/>
            <person name="Cornejo O.E."/>
            <person name="Hulbert S.H."/>
            <person name="Chen X."/>
        </authorList>
    </citation>
    <scope>NUCLEOTIDE SEQUENCE [LARGE SCALE GENOMIC DNA]</scope>
    <source>
        <strain evidence="3">93TX-2</strain>
    </source>
</reference>
<dbReference type="VEuPathDB" id="FungiDB:PSHT_02692"/>
<protein>
    <submittedName>
        <fullName evidence="2">Uncharacterized protein</fullName>
    </submittedName>
</protein>
<sequence length="134" mass="14462">DLNPIMHFLKSNIVILAATCKLALAYDCYSPRGMGGCIVTVNGPSRANVQLCLAMQSNPPCDRKGLTLHLFRANGVSVSAVMTLHSTFSRAKILIPTDANQRRFGSADARSSHHTLHLDLSSVPRFLAASVTEL</sequence>
<comment type="caution">
    <text evidence="2">The sequence shown here is derived from an EMBL/GenBank/DDBJ whole genome shotgun (WGS) entry which is preliminary data.</text>
</comment>